<evidence type="ECO:0000259" key="2">
    <source>
        <dbReference type="PROSITE" id="PS50075"/>
    </source>
</evidence>
<dbReference type="PROSITE" id="PS50075">
    <property type="entry name" value="CARRIER"/>
    <property type="match status" value="2"/>
</dbReference>
<feature type="domain" description="Carrier" evidence="2">
    <location>
        <begin position="1"/>
        <end position="33"/>
    </location>
</feature>
<proteinExistence type="predicted"/>
<organism evidence="3 4">
    <name type="scientific">Gimesia panareensis</name>
    <dbReference type="NCBI Taxonomy" id="2527978"/>
    <lineage>
        <taxon>Bacteria</taxon>
        <taxon>Pseudomonadati</taxon>
        <taxon>Planctomycetota</taxon>
        <taxon>Planctomycetia</taxon>
        <taxon>Planctomycetales</taxon>
        <taxon>Planctomycetaceae</taxon>
        <taxon>Gimesia</taxon>
    </lineage>
</organism>
<keyword evidence="1" id="KW-0812">Transmembrane</keyword>
<sequence length="219" mass="25349">MEIEDRFGITIPDSVYSEIRTVDDLVRYCLDRIYAVNTMNCPSLTCFLSLRCLVRDIRNDPDLRFRPRDNVETVLEDSDRKRLWQRLPELLKTTPRQLRRPAWLRKTLVGVVLSFPIVLMSFFPWHVEILILIWLATIAFGIILHWLTIGLRSRTPEGYITFAEITKRIVGLTIATNPPTETDYDSVFSIVKEIIVEQLGVDDDEVVPTARFIQDLGVA</sequence>
<dbReference type="InterPro" id="IPR036736">
    <property type="entry name" value="ACP-like_sf"/>
</dbReference>
<dbReference type="EMBL" id="CP037421">
    <property type="protein sequence ID" value="QDT28339.1"/>
    <property type="molecule type" value="Genomic_DNA"/>
</dbReference>
<keyword evidence="1" id="KW-0472">Membrane</keyword>
<feature type="transmembrane region" description="Helical" evidence="1">
    <location>
        <begin position="129"/>
        <end position="147"/>
    </location>
</feature>
<dbReference type="Gene3D" id="1.10.1200.10">
    <property type="entry name" value="ACP-like"/>
    <property type="match status" value="2"/>
</dbReference>
<dbReference type="AlphaFoldDB" id="A0A517Q9M7"/>
<feature type="transmembrane region" description="Helical" evidence="1">
    <location>
        <begin position="103"/>
        <end position="123"/>
    </location>
</feature>
<feature type="domain" description="Carrier" evidence="2">
    <location>
        <begin position="185"/>
        <end position="219"/>
    </location>
</feature>
<accession>A0A517Q9M7</accession>
<dbReference type="InterPro" id="IPR009081">
    <property type="entry name" value="PP-bd_ACP"/>
</dbReference>
<dbReference type="Proteomes" id="UP000315647">
    <property type="component" value="Chromosome"/>
</dbReference>
<gene>
    <name evidence="3" type="ORF">Enr10x_36810</name>
</gene>
<evidence type="ECO:0000313" key="3">
    <source>
        <dbReference type="EMBL" id="QDT28339.1"/>
    </source>
</evidence>
<evidence type="ECO:0000256" key="1">
    <source>
        <dbReference type="SAM" id="Phobius"/>
    </source>
</evidence>
<dbReference type="SUPFAM" id="SSF47336">
    <property type="entry name" value="ACP-like"/>
    <property type="match status" value="1"/>
</dbReference>
<keyword evidence="1" id="KW-1133">Transmembrane helix</keyword>
<keyword evidence="4" id="KW-1185">Reference proteome</keyword>
<name>A0A517Q9M7_9PLAN</name>
<protein>
    <submittedName>
        <fullName evidence="3">Acyl carrier protein</fullName>
    </submittedName>
</protein>
<evidence type="ECO:0000313" key="4">
    <source>
        <dbReference type="Proteomes" id="UP000315647"/>
    </source>
</evidence>
<reference evidence="3 4" key="1">
    <citation type="submission" date="2019-03" db="EMBL/GenBank/DDBJ databases">
        <title>Deep-cultivation of Planctomycetes and their phenomic and genomic characterization uncovers novel biology.</title>
        <authorList>
            <person name="Wiegand S."/>
            <person name="Jogler M."/>
            <person name="Boedeker C."/>
            <person name="Pinto D."/>
            <person name="Vollmers J."/>
            <person name="Rivas-Marin E."/>
            <person name="Kohn T."/>
            <person name="Peeters S.H."/>
            <person name="Heuer A."/>
            <person name="Rast P."/>
            <person name="Oberbeckmann S."/>
            <person name="Bunk B."/>
            <person name="Jeske O."/>
            <person name="Meyerdierks A."/>
            <person name="Storesund J.E."/>
            <person name="Kallscheuer N."/>
            <person name="Luecker S."/>
            <person name="Lage O.M."/>
            <person name="Pohl T."/>
            <person name="Merkel B.J."/>
            <person name="Hornburger P."/>
            <person name="Mueller R.-W."/>
            <person name="Bruemmer F."/>
            <person name="Labrenz M."/>
            <person name="Spormann A.M."/>
            <person name="Op den Camp H."/>
            <person name="Overmann J."/>
            <person name="Amann R."/>
            <person name="Jetten M.S.M."/>
            <person name="Mascher T."/>
            <person name="Medema M.H."/>
            <person name="Devos D.P."/>
            <person name="Kaster A.-K."/>
            <person name="Ovreas L."/>
            <person name="Rohde M."/>
            <person name="Galperin M.Y."/>
            <person name="Jogler C."/>
        </authorList>
    </citation>
    <scope>NUCLEOTIDE SEQUENCE [LARGE SCALE GENOMIC DNA]</scope>
    <source>
        <strain evidence="3 4">Enr10</strain>
    </source>
</reference>